<reference evidence="1" key="1">
    <citation type="submission" date="2016-02" db="EMBL/GenBank/DDBJ databases">
        <title>WGS assembly of Manihot esculenta.</title>
        <authorList>
            <person name="Bredeson J.V."/>
            <person name="Prochnik S.E."/>
            <person name="Lyons J.B."/>
            <person name="Schmutz J."/>
            <person name="Grimwood J."/>
            <person name="Vrebalov J."/>
            <person name="Bart R.S."/>
            <person name="Amuge T."/>
            <person name="Ferguson M.E."/>
            <person name="Green R."/>
            <person name="Putnam N."/>
            <person name="Stites J."/>
            <person name="Rounsley S."/>
            <person name="Rokhsar D.S."/>
        </authorList>
    </citation>
    <scope>NUCLEOTIDE SEQUENCE [LARGE SCALE GENOMIC DNA]</scope>
    <source>
        <tissue evidence="1">Leaf</tissue>
    </source>
</reference>
<dbReference type="AlphaFoldDB" id="A0A2C9V835"/>
<organism evidence="1">
    <name type="scientific">Manihot esculenta</name>
    <name type="common">Cassava</name>
    <name type="synonym">Jatropha manihot</name>
    <dbReference type="NCBI Taxonomy" id="3983"/>
    <lineage>
        <taxon>Eukaryota</taxon>
        <taxon>Viridiplantae</taxon>
        <taxon>Streptophyta</taxon>
        <taxon>Embryophyta</taxon>
        <taxon>Tracheophyta</taxon>
        <taxon>Spermatophyta</taxon>
        <taxon>Magnoliopsida</taxon>
        <taxon>eudicotyledons</taxon>
        <taxon>Gunneridae</taxon>
        <taxon>Pentapetalae</taxon>
        <taxon>rosids</taxon>
        <taxon>fabids</taxon>
        <taxon>Malpighiales</taxon>
        <taxon>Euphorbiaceae</taxon>
        <taxon>Crotonoideae</taxon>
        <taxon>Manihoteae</taxon>
        <taxon>Manihot</taxon>
    </lineage>
</organism>
<proteinExistence type="predicted"/>
<protein>
    <submittedName>
        <fullName evidence="1">Uncharacterized protein</fullName>
    </submittedName>
</protein>
<dbReference type="EMBL" id="CM004395">
    <property type="protein sequence ID" value="OAY40745.1"/>
    <property type="molecule type" value="Genomic_DNA"/>
</dbReference>
<name>A0A2C9V835_MANES</name>
<accession>A0A2C9V835</accession>
<sequence>MNESLLPLLPLQICLRLQGPDLVASIGLMPWVAFRALYRPTS</sequence>
<evidence type="ECO:0000313" key="1">
    <source>
        <dbReference type="EMBL" id="OAY40745.1"/>
    </source>
</evidence>
<gene>
    <name evidence="1" type="ORF">MANES_09G045400</name>
</gene>